<evidence type="ECO:0000256" key="1">
    <source>
        <dbReference type="ARBA" id="ARBA00022679"/>
    </source>
</evidence>
<dbReference type="InterPro" id="IPR003018">
    <property type="entry name" value="GAF"/>
</dbReference>
<evidence type="ECO:0000256" key="3">
    <source>
        <dbReference type="ARBA" id="ARBA00023015"/>
    </source>
</evidence>
<keyword evidence="2" id="KW-0418">Kinase</keyword>
<dbReference type="Pfam" id="PF13185">
    <property type="entry name" value="GAF_2"/>
    <property type="match status" value="1"/>
</dbReference>
<dbReference type="EMBL" id="CAEZXR010000473">
    <property type="protein sequence ID" value="CAB4735269.1"/>
    <property type="molecule type" value="Genomic_DNA"/>
</dbReference>
<dbReference type="AlphaFoldDB" id="A0A6J6SM14"/>
<dbReference type="InterPro" id="IPR036388">
    <property type="entry name" value="WH-like_DNA-bd_sf"/>
</dbReference>
<dbReference type="Gene3D" id="3.30.450.40">
    <property type="match status" value="1"/>
</dbReference>
<feature type="domain" description="ANTAR" evidence="5">
    <location>
        <begin position="111"/>
        <end position="172"/>
    </location>
</feature>
<gene>
    <name evidence="6" type="ORF">UFOPK2579_02842</name>
</gene>
<dbReference type="SMART" id="SM01012">
    <property type="entry name" value="ANTAR"/>
    <property type="match status" value="1"/>
</dbReference>
<reference evidence="6" key="1">
    <citation type="submission" date="2020-05" db="EMBL/GenBank/DDBJ databases">
        <authorList>
            <person name="Chiriac C."/>
            <person name="Salcher M."/>
            <person name="Ghai R."/>
            <person name="Kavagutti S V."/>
        </authorList>
    </citation>
    <scope>NUCLEOTIDE SEQUENCE</scope>
</reference>
<dbReference type="GO" id="GO:0016301">
    <property type="term" value="F:kinase activity"/>
    <property type="evidence" value="ECO:0007669"/>
    <property type="project" value="UniProtKB-KW"/>
</dbReference>
<keyword evidence="1" id="KW-0808">Transferase</keyword>
<sequence length="188" mass="20384">MLAPTAEKTNLLELFQIQAKDGPCLDCYRTGQAISVDNLADNVGRWPTFAPVAIEIGYLAVHTFPMRLRDTTIGALNLFSTVVGPLPADDQHVAQALADIATIGLLQERAIHESGIVVTQLEGALASRVVIEQAKGVLAEQSGLDMETAFQVLRNRARTSNRRLSVVAQEIVERPSLVQELTLSPNDD</sequence>
<dbReference type="SUPFAM" id="SSF52172">
    <property type="entry name" value="CheY-like"/>
    <property type="match status" value="1"/>
</dbReference>
<protein>
    <submittedName>
        <fullName evidence="6">Unannotated protein</fullName>
    </submittedName>
</protein>
<dbReference type="Gene3D" id="1.10.10.10">
    <property type="entry name" value="Winged helix-like DNA-binding domain superfamily/Winged helix DNA-binding domain"/>
    <property type="match status" value="1"/>
</dbReference>
<evidence type="ECO:0000256" key="2">
    <source>
        <dbReference type="ARBA" id="ARBA00022777"/>
    </source>
</evidence>
<name>A0A6J6SM14_9ZZZZ</name>
<accession>A0A6J6SM14</accession>
<dbReference type="InterPro" id="IPR011006">
    <property type="entry name" value="CheY-like_superfamily"/>
</dbReference>
<dbReference type="InterPro" id="IPR005561">
    <property type="entry name" value="ANTAR"/>
</dbReference>
<proteinExistence type="predicted"/>
<evidence type="ECO:0000259" key="5">
    <source>
        <dbReference type="PROSITE" id="PS50921"/>
    </source>
</evidence>
<dbReference type="GO" id="GO:0003723">
    <property type="term" value="F:RNA binding"/>
    <property type="evidence" value="ECO:0007669"/>
    <property type="project" value="InterPro"/>
</dbReference>
<evidence type="ECO:0000256" key="4">
    <source>
        <dbReference type="ARBA" id="ARBA00023163"/>
    </source>
</evidence>
<dbReference type="Pfam" id="PF03861">
    <property type="entry name" value="ANTAR"/>
    <property type="match status" value="1"/>
</dbReference>
<keyword evidence="3" id="KW-0805">Transcription regulation</keyword>
<dbReference type="InterPro" id="IPR029016">
    <property type="entry name" value="GAF-like_dom_sf"/>
</dbReference>
<evidence type="ECO:0000313" key="6">
    <source>
        <dbReference type="EMBL" id="CAB4735269.1"/>
    </source>
</evidence>
<dbReference type="PROSITE" id="PS50921">
    <property type="entry name" value="ANTAR"/>
    <property type="match status" value="1"/>
</dbReference>
<dbReference type="SUPFAM" id="SSF55781">
    <property type="entry name" value="GAF domain-like"/>
    <property type="match status" value="1"/>
</dbReference>
<keyword evidence="4" id="KW-0804">Transcription</keyword>
<organism evidence="6">
    <name type="scientific">freshwater metagenome</name>
    <dbReference type="NCBI Taxonomy" id="449393"/>
    <lineage>
        <taxon>unclassified sequences</taxon>
        <taxon>metagenomes</taxon>
        <taxon>ecological metagenomes</taxon>
    </lineage>
</organism>